<organism evidence="2 3">
    <name type="scientific">Tribolium castaneum</name>
    <name type="common">Red flour beetle</name>
    <dbReference type="NCBI Taxonomy" id="7070"/>
    <lineage>
        <taxon>Eukaryota</taxon>
        <taxon>Metazoa</taxon>
        <taxon>Ecdysozoa</taxon>
        <taxon>Arthropoda</taxon>
        <taxon>Hexapoda</taxon>
        <taxon>Insecta</taxon>
        <taxon>Pterygota</taxon>
        <taxon>Neoptera</taxon>
        <taxon>Endopterygota</taxon>
        <taxon>Coleoptera</taxon>
        <taxon>Polyphaga</taxon>
        <taxon>Cucujiformia</taxon>
        <taxon>Tenebrionidae</taxon>
        <taxon>Tenebrionidae incertae sedis</taxon>
        <taxon>Tribolium</taxon>
    </lineage>
</organism>
<reference evidence="2 3" key="2">
    <citation type="journal article" date="2010" name="Nucleic Acids Res.">
        <title>BeetleBase in 2010: revisions to provide comprehensive genomic information for Tribolium castaneum.</title>
        <authorList>
            <person name="Kim H.S."/>
            <person name="Murphy T."/>
            <person name="Xia J."/>
            <person name="Caragea D."/>
            <person name="Park Y."/>
            <person name="Beeman R.W."/>
            <person name="Lorenzen M.D."/>
            <person name="Butcher S."/>
            <person name="Manak J.R."/>
            <person name="Brown S.J."/>
        </authorList>
    </citation>
    <scope>GENOME REANNOTATION</scope>
    <source>
        <strain evidence="2 3">Georgia GA2</strain>
    </source>
</reference>
<protein>
    <submittedName>
        <fullName evidence="2">Uncharacterized protein</fullName>
    </submittedName>
</protein>
<name>A0A139WJW4_TRICA</name>
<evidence type="ECO:0000313" key="3">
    <source>
        <dbReference type="Proteomes" id="UP000007266"/>
    </source>
</evidence>
<feature type="signal peptide" evidence="1">
    <location>
        <begin position="1"/>
        <end position="20"/>
    </location>
</feature>
<keyword evidence="1" id="KW-0732">Signal</keyword>
<reference evidence="2 3" key="1">
    <citation type="journal article" date="2008" name="Nature">
        <title>The genome of the model beetle and pest Tribolium castaneum.</title>
        <authorList>
            <consortium name="Tribolium Genome Sequencing Consortium"/>
            <person name="Richards S."/>
            <person name="Gibbs R.A."/>
            <person name="Weinstock G.M."/>
            <person name="Brown S.J."/>
            <person name="Denell R."/>
            <person name="Beeman R.W."/>
            <person name="Gibbs R."/>
            <person name="Beeman R.W."/>
            <person name="Brown S.J."/>
            <person name="Bucher G."/>
            <person name="Friedrich M."/>
            <person name="Grimmelikhuijzen C.J."/>
            <person name="Klingler M."/>
            <person name="Lorenzen M."/>
            <person name="Richards S."/>
            <person name="Roth S."/>
            <person name="Schroder R."/>
            <person name="Tautz D."/>
            <person name="Zdobnov E.M."/>
            <person name="Muzny D."/>
            <person name="Gibbs R.A."/>
            <person name="Weinstock G.M."/>
            <person name="Attaway T."/>
            <person name="Bell S."/>
            <person name="Buhay C.J."/>
            <person name="Chandrabose M.N."/>
            <person name="Chavez D."/>
            <person name="Clerk-Blankenburg K.P."/>
            <person name="Cree A."/>
            <person name="Dao M."/>
            <person name="Davis C."/>
            <person name="Chacko J."/>
            <person name="Dinh H."/>
            <person name="Dugan-Rocha S."/>
            <person name="Fowler G."/>
            <person name="Garner T.T."/>
            <person name="Garnes J."/>
            <person name="Gnirke A."/>
            <person name="Hawes A."/>
            <person name="Hernandez J."/>
            <person name="Hines S."/>
            <person name="Holder M."/>
            <person name="Hume J."/>
            <person name="Jhangiani S.N."/>
            <person name="Joshi V."/>
            <person name="Khan Z.M."/>
            <person name="Jackson L."/>
            <person name="Kovar C."/>
            <person name="Kowis A."/>
            <person name="Lee S."/>
            <person name="Lewis L.R."/>
            <person name="Margolis J."/>
            <person name="Morgan M."/>
            <person name="Nazareth L.V."/>
            <person name="Nguyen N."/>
            <person name="Okwuonu G."/>
            <person name="Parker D."/>
            <person name="Richards S."/>
            <person name="Ruiz S.J."/>
            <person name="Santibanez J."/>
            <person name="Savard J."/>
            <person name="Scherer S.E."/>
            <person name="Schneider B."/>
            <person name="Sodergren E."/>
            <person name="Tautz D."/>
            <person name="Vattahil S."/>
            <person name="Villasana D."/>
            <person name="White C.S."/>
            <person name="Wright R."/>
            <person name="Park Y."/>
            <person name="Beeman R.W."/>
            <person name="Lord J."/>
            <person name="Oppert B."/>
            <person name="Lorenzen M."/>
            <person name="Brown S."/>
            <person name="Wang L."/>
            <person name="Savard J."/>
            <person name="Tautz D."/>
            <person name="Richards S."/>
            <person name="Weinstock G."/>
            <person name="Gibbs R.A."/>
            <person name="Liu Y."/>
            <person name="Worley K."/>
            <person name="Weinstock G."/>
            <person name="Elsik C.G."/>
            <person name="Reese J.T."/>
            <person name="Elhaik E."/>
            <person name="Landan G."/>
            <person name="Graur D."/>
            <person name="Arensburger P."/>
            <person name="Atkinson P."/>
            <person name="Beeman R.W."/>
            <person name="Beidler J."/>
            <person name="Brown S.J."/>
            <person name="Demuth J.P."/>
            <person name="Drury D.W."/>
            <person name="Du Y.Z."/>
            <person name="Fujiwara H."/>
            <person name="Lorenzen M."/>
            <person name="Maselli V."/>
            <person name="Osanai M."/>
            <person name="Park Y."/>
            <person name="Robertson H.M."/>
            <person name="Tu Z."/>
            <person name="Wang J.J."/>
            <person name="Wang S."/>
            <person name="Richards S."/>
            <person name="Song H."/>
            <person name="Zhang L."/>
            <person name="Sodergren E."/>
            <person name="Werner D."/>
            <person name="Stanke M."/>
            <person name="Morgenstern B."/>
            <person name="Solovyev V."/>
            <person name="Kosarev P."/>
            <person name="Brown G."/>
            <person name="Chen H.C."/>
            <person name="Ermolaeva O."/>
            <person name="Hlavina W."/>
            <person name="Kapustin Y."/>
            <person name="Kiryutin B."/>
            <person name="Kitts P."/>
            <person name="Maglott D."/>
            <person name="Pruitt K."/>
            <person name="Sapojnikov V."/>
            <person name="Souvorov A."/>
            <person name="Mackey A.J."/>
            <person name="Waterhouse R.M."/>
            <person name="Wyder S."/>
            <person name="Zdobnov E.M."/>
            <person name="Zdobnov E.M."/>
            <person name="Wyder S."/>
            <person name="Kriventseva E.V."/>
            <person name="Kadowaki T."/>
            <person name="Bork P."/>
            <person name="Aranda M."/>
            <person name="Bao R."/>
            <person name="Beermann A."/>
            <person name="Berns N."/>
            <person name="Bolognesi R."/>
            <person name="Bonneton F."/>
            <person name="Bopp D."/>
            <person name="Brown S.J."/>
            <person name="Bucher G."/>
            <person name="Butts T."/>
            <person name="Chaumot A."/>
            <person name="Denell R.E."/>
            <person name="Ferrier D.E."/>
            <person name="Friedrich M."/>
            <person name="Gordon C.M."/>
            <person name="Jindra M."/>
            <person name="Klingler M."/>
            <person name="Lan Q."/>
            <person name="Lattorff H.M."/>
            <person name="Laudet V."/>
            <person name="von Levetsow C."/>
            <person name="Liu Z."/>
            <person name="Lutz R."/>
            <person name="Lynch J.A."/>
            <person name="da Fonseca R.N."/>
            <person name="Posnien N."/>
            <person name="Reuter R."/>
            <person name="Roth S."/>
            <person name="Savard J."/>
            <person name="Schinko J.B."/>
            <person name="Schmitt C."/>
            <person name="Schoppmeier M."/>
            <person name="Schroder R."/>
            <person name="Shippy T.D."/>
            <person name="Simonnet F."/>
            <person name="Marques-Souza H."/>
            <person name="Tautz D."/>
            <person name="Tomoyasu Y."/>
            <person name="Trauner J."/>
            <person name="Van der Zee M."/>
            <person name="Vervoort M."/>
            <person name="Wittkopp N."/>
            <person name="Wimmer E.A."/>
            <person name="Yang X."/>
            <person name="Jones A.K."/>
            <person name="Sattelle D.B."/>
            <person name="Ebert P.R."/>
            <person name="Nelson D."/>
            <person name="Scott J.G."/>
            <person name="Beeman R.W."/>
            <person name="Muthukrishnan S."/>
            <person name="Kramer K.J."/>
            <person name="Arakane Y."/>
            <person name="Beeman R.W."/>
            <person name="Zhu Q."/>
            <person name="Hogenkamp D."/>
            <person name="Dixit R."/>
            <person name="Oppert B."/>
            <person name="Jiang H."/>
            <person name="Zou Z."/>
            <person name="Marshall J."/>
            <person name="Elpidina E."/>
            <person name="Vinokurov K."/>
            <person name="Oppert C."/>
            <person name="Zou Z."/>
            <person name="Evans J."/>
            <person name="Lu Z."/>
            <person name="Zhao P."/>
            <person name="Sumathipala N."/>
            <person name="Altincicek B."/>
            <person name="Vilcinskas A."/>
            <person name="Williams M."/>
            <person name="Hultmark D."/>
            <person name="Hetru C."/>
            <person name="Jiang H."/>
            <person name="Grimmelikhuijzen C.J."/>
            <person name="Hauser F."/>
            <person name="Cazzamali G."/>
            <person name="Williamson M."/>
            <person name="Park Y."/>
            <person name="Li B."/>
            <person name="Tanaka Y."/>
            <person name="Predel R."/>
            <person name="Neupert S."/>
            <person name="Schachtner J."/>
            <person name="Verleyen P."/>
            <person name="Raible F."/>
            <person name="Bork P."/>
            <person name="Friedrich M."/>
            <person name="Walden K.K."/>
            <person name="Robertson H.M."/>
            <person name="Angeli S."/>
            <person name="Foret S."/>
            <person name="Bucher G."/>
            <person name="Schuetz S."/>
            <person name="Maleszka R."/>
            <person name="Wimmer E.A."/>
            <person name="Beeman R.W."/>
            <person name="Lorenzen M."/>
            <person name="Tomoyasu Y."/>
            <person name="Miller S.C."/>
            <person name="Grossmann D."/>
            <person name="Bucher G."/>
        </authorList>
    </citation>
    <scope>NUCLEOTIDE SEQUENCE [LARGE SCALE GENOMIC DNA]</scope>
    <source>
        <strain evidence="2 3">Georgia GA2</strain>
    </source>
</reference>
<dbReference type="InParanoid" id="A0A139WJW4"/>
<dbReference type="AlphaFoldDB" id="A0A139WJW4"/>
<evidence type="ECO:0000256" key="1">
    <source>
        <dbReference type="SAM" id="SignalP"/>
    </source>
</evidence>
<accession>A0A139WJW4</accession>
<evidence type="ECO:0000313" key="2">
    <source>
        <dbReference type="EMBL" id="KYB28184.1"/>
    </source>
</evidence>
<proteinExistence type="predicted"/>
<dbReference type="Proteomes" id="UP000007266">
    <property type="component" value="Linkage group 4"/>
</dbReference>
<sequence length="61" mass="7100">MKFFGIALFFFLLVASFANAFNGRDDDEDPWRTYEVKREPDGFPSQRRIPPYCGWGSESCN</sequence>
<gene>
    <name evidence="2" type="primary">AUGUSTUS-3.0.2_32919</name>
    <name evidence="2" type="ORF">TcasGA2_TC032919</name>
</gene>
<keyword evidence="3" id="KW-1185">Reference proteome</keyword>
<dbReference type="EMBL" id="KQ971338">
    <property type="protein sequence ID" value="KYB28184.1"/>
    <property type="molecule type" value="Genomic_DNA"/>
</dbReference>
<feature type="chain" id="PRO_5007300063" evidence="1">
    <location>
        <begin position="21"/>
        <end position="61"/>
    </location>
</feature>